<dbReference type="EMBL" id="CP016379">
    <property type="protein sequence ID" value="AZR74056.1"/>
    <property type="molecule type" value="Genomic_DNA"/>
</dbReference>
<protein>
    <recommendedName>
        <fullName evidence="1">HD domain-containing protein</fullName>
    </recommendedName>
</protein>
<sequence>MLTRSLTLKERKLIQEIETFIRDKHRHSEGHDYSHVLEVVRYSLKIAKAIEEPVNPFILICGALFHDIGRIYDEEGTLHGLIGGAITDMYLKSTWVKEEDACKIVRIVVRHTATSRIPPETVEEKIVYDADGLDRLGLMGMIRGVMGKRGSIKEILENRSRKRLLDYKRLYFDVSREIGEKLYNETLEIVAQLLNALETRLKDINDIQLP</sequence>
<dbReference type="CDD" id="cd00077">
    <property type="entry name" value="HDc"/>
    <property type="match status" value="1"/>
</dbReference>
<dbReference type="SMART" id="SM00471">
    <property type="entry name" value="HDc"/>
    <property type="match status" value="1"/>
</dbReference>
<dbReference type="AlphaFoldDB" id="A0A3Q9HS63"/>
<proteinExistence type="predicted"/>
<organism evidence="2 3">
    <name type="scientific">Anoxybacter fermentans</name>
    <dbReference type="NCBI Taxonomy" id="1323375"/>
    <lineage>
        <taxon>Bacteria</taxon>
        <taxon>Bacillati</taxon>
        <taxon>Bacillota</taxon>
        <taxon>Clostridia</taxon>
        <taxon>Halanaerobiales</taxon>
        <taxon>Anoxybacter</taxon>
    </lineage>
</organism>
<dbReference type="PROSITE" id="PS51831">
    <property type="entry name" value="HD"/>
    <property type="match status" value="1"/>
</dbReference>
<dbReference type="RefSeq" id="WP_127017401.1">
    <property type="nucleotide sequence ID" value="NZ_CP016379.1"/>
</dbReference>
<evidence type="ECO:0000259" key="1">
    <source>
        <dbReference type="PROSITE" id="PS51831"/>
    </source>
</evidence>
<gene>
    <name evidence="2" type="ORF">BBF96_12015</name>
</gene>
<keyword evidence="3" id="KW-1185">Reference proteome</keyword>
<evidence type="ECO:0000313" key="2">
    <source>
        <dbReference type="EMBL" id="AZR74056.1"/>
    </source>
</evidence>
<name>A0A3Q9HS63_9FIRM</name>
<reference evidence="2 3" key="1">
    <citation type="submission" date="2016-07" db="EMBL/GenBank/DDBJ databases">
        <title>Genome and transcriptome analysis of iron-reducing fermentative bacteria Anoxybacter fermentans.</title>
        <authorList>
            <person name="Zeng X."/>
            <person name="Shao Z."/>
        </authorList>
    </citation>
    <scope>NUCLEOTIDE SEQUENCE [LARGE SCALE GENOMIC DNA]</scope>
    <source>
        <strain evidence="2 3">DY22613</strain>
    </source>
</reference>
<dbReference type="KEGG" id="aft:BBF96_12015"/>
<accession>A0A3Q9HS63</accession>
<dbReference type="InterPro" id="IPR003607">
    <property type="entry name" value="HD/PDEase_dom"/>
</dbReference>
<dbReference type="InterPro" id="IPR006675">
    <property type="entry name" value="HDIG_dom"/>
</dbReference>
<dbReference type="SUPFAM" id="SSF109604">
    <property type="entry name" value="HD-domain/PDEase-like"/>
    <property type="match status" value="1"/>
</dbReference>
<dbReference type="PANTHER" id="PTHR33594">
    <property type="entry name" value="SUPERFAMILY HYDROLASE, PUTATIVE (AFU_ORTHOLOGUE AFUA_1G03035)-RELATED"/>
    <property type="match status" value="1"/>
</dbReference>
<dbReference type="Pfam" id="PF01966">
    <property type="entry name" value="HD"/>
    <property type="match status" value="1"/>
</dbReference>
<evidence type="ECO:0000313" key="3">
    <source>
        <dbReference type="Proteomes" id="UP000267250"/>
    </source>
</evidence>
<dbReference type="NCBIfam" id="TIGR00277">
    <property type="entry name" value="HDIG"/>
    <property type="match status" value="1"/>
</dbReference>
<dbReference type="InterPro" id="IPR006674">
    <property type="entry name" value="HD_domain"/>
</dbReference>
<dbReference type="OrthoDB" id="9797344at2"/>
<dbReference type="Gene3D" id="1.10.3210.10">
    <property type="entry name" value="Hypothetical protein af1432"/>
    <property type="match status" value="1"/>
</dbReference>
<dbReference type="Proteomes" id="UP000267250">
    <property type="component" value="Chromosome"/>
</dbReference>
<dbReference type="PANTHER" id="PTHR33594:SF1">
    <property type="entry name" value="HD_PDEASE DOMAIN-CONTAINING PROTEIN"/>
    <property type="match status" value="1"/>
</dbReference>
<feature type="domain" description="HD" evidence="1">
    <location>
        <begin position="32"/>
        <end position="136"/>
    </location>
</feature>